<accession>A0A7G9S8W5</accession>
<dbReference type="AlphaFoldDB" id="A0A7G9S8W5"/>
<name>A0A7G9S8W5_9SPHN</name>
<protein>
    <submittedName>
        <fullName evidence="1">Uncharacterized protein</fullName>
    </submittedName>
</protein>
<dbReference type="KEGG" id="srhi:H9L12_08000"/>
<organism evidence="1 2">
    <name type="scientific">Sphingomonas rhizophila</name>
    <dbReference type="NCBI Taxonomy" id="2071607"/>
    <lineage>
        <taxon>Bacteria</taxon>
        <taxon>Pseudomonadati</taxon>
        <taxon>Pseudomonadota</taxon>
        <taxon>Alphaproteobacteria</taxon>
        <taxon>Sphingomonadales</taxon>
        <taxon>Sphingomonadaceae</taxon>
        <taxon>Sphingomonas</taxon>
    </lineage>
</organism>
<gene>
    <name evidence="1" type="ORF">H9L12_08000</name>
</gene>
<evidence type="ECO:0000313" key="1">
    <source>
        <dbReference type="EMBL" id="QNN64290.1"/>
    </source>
</evidence>
<reference evidence="1 2" key="1">
    <citation type="submission" date="2020-08" db="EMBL/GenBank/DDBJ databases">
        <title>Genome sequence of Sphingomonas rhizophila KACC 19189T.</title>
        <authorList>
            <person name="Hyun D.-W."/>
            <person name="Bae J.-W."/>
        </authorList>
    </citation>
    <scope>NUCLEOTIDE SEQUENCE [LARGE SCALE GENOMIC DNA]</scope>
    <source>
        <strain evidence="1 2">KACC 19189</strain>
    </source>
</reference>
<sequence length="54" mass="5962">MALIEHAPNPQSSRYARLAELCRSKAASASSKSMADGMTEMALAYERRSTGDRW</sequence>
<evidence type="ECO:0000313" key="2">
    <source>
        <dbReference type="Proteomes" id="UP000515955"/>
    </source>
</evidence>
<keyword evidence="2" id="KW-1185">Reference proteome</keyword>
<dbReference type="EMBL" id="CP060717">
    <property type="protein sequence ID" value="QNN64290.1"/>
    <property type="molecule type" value="Genomic_DNA"/>
</dbReference>
<dbReference type="RefSeq" id="WP_187541290.1">
    <property type="nucleotide sequence ID" value="NZ_CP060717.1"/>
</dbReference>
<dbReference type="Proteomes" id="UP000515955">
    <property type="component" value="Chromosome"/>
</dbReference>
<proteinExistence type="predicted"/>